<proteinExistence type="predicted"/>
<sequence length="133" mass="15121">QYVQMKDVYERQRNRPSKFVQETCYGQIKRIVSFAIRPSHHFQQTREPVHVVLAVITPCNIGKRDRLGAAHYITVGPYAIVDVSYIEALVGRVKDPQGNSWAIIKREGLFSRIKLANDDELELEASATLGTHT</sequence>
<reference evidence="2" key="1">
    <citation type="journal article" date="2014" name="Proc. Natl. Acad. Sci. U.S.A.">
        <title>Extensive sampling of basidiomycete genomes demonstrates inadequacy of the white-rot/brown-rot paradigm for wood decay fungi.</title>
        <authorList>
            <person name="Riley R."/>
            <person name="Salamov A.A."/>
            <person name="Brown D.W."/>
            <person name="Nagy L.G."/>
            <person name="Floudas D."/>
            <person name="Held B.W."/>
            <person name="Levasseur A."/>
            <person name="Lombard V."/>
            <person name="Morin E."/>
            <person name="Otillar R."/>
            <person name="Lindquist E.A."/>
            <person name="Sun H."/>
            <person name="LaButti K.M."/>
            <person name="Schmutz J."/>
            <person name="Jabbour D."/>
            <person name="Luo H."/>
            <person name="Baker S.E."/>
            <person name="Pisabarro A.G."/>
            <person name="Walton J.D."/>
            <person name="Blanchette R.A."/>
            <person name="Henrissat B."/>
            <person name="Martin F."/>
            <person name="Cullen D."/>
            <person name="Hibbett D.S."/>
            <person name="Grigoriev I.V."/>
        </authorList>
    </citation>
    <scope>NUCLEOTIDE SEQUENCE [LARGE SCALE GENOMIC DNA]</scope>
    <source>
        <strain evidence="2">FD-172 SS1</strain>
    </source>
</reference>
<dbReference type="HOGENOM" id="CLU_1932492_0_0_1"/>
<dbReference type="OrthoDB" id="6613063at2759"/>
<dbReference type="Proteomes" id="UP000027195">
    <property type="component" value="Unassembled WGS sequence"/>
</dbReference>
<organism evidence="1 2">
    <name type="scientific">Botryobasidium botryosum (strain FD-172 SS1)</name>
    <dbReference type="NCBI Taxonomy" id="930990"/>
    <lineage>
        <taxon>Eukaryota</taxon>
        <taxon>Fungi</taxon>
        <taxon>Dikarya</taxon>
        <taxon>Basidiomycota</taxon>
        <taxon>Agaricomycotina</taxon>
        <taxon>Agaricomycetes</taxon>
        <taxon>Cantharellales</taxon>
        <taxon>Botryobasidiaceae</taxon>
        <taxon>Botryobasidium</taxon>
    </lineage>
</organism>
<dbReference type="EMBL" id="KL198054">
    <property type="protein sequence ID" value="KDQ11952.1"/>
    <property type="molecule type" value="Genomic_DNA"/>
</dbReference>
<protein>
    <submittedName>
        <fullName evidence="1">Uncharacterized protein</fullName>
    </submittedName>
</protein>
<dbReference type="InParanoid" id="A0A067MJA2"/>
<evidence type="ECO:0000313" key="2">
    <source>
        <dbReference type="Proteomes" id="UP000027195"/>
    </source>
</evidence>
<name>A0A067MJA2_BOTB1</name>
<keyword evidence="2" id="KW-1185">Reference proteome</keyword>
<feature type="non-terminal residue" evidence="1">
    <location>
        <position position="1"/>
    </location>
</feature>
<evidence type="ECO:0000313" key="1">
    <source>
        <dbReference type="EMBL" id="KDQ11952.1"/>
    </source>
</evidence>
<gene>
    <name evidence="1" type="ORF">BOTBODRAFT_113755</name>
</gene>
<dbReference type="AlphaFoldDB" id="A0A067MJA2"/>
<accession>A0A067MJA2</accession>